<evidence type="ECO:0000256" key="4">
    <source>
        <dbReference type="ARBA" id="ARBA00022679"/>
    </source>
</evidence>
<dbReference type="Gene3D" id="3.40.50.2300">
    <property type="match status" value="2"/>
</dbReference>
<dbReference type="InterPro" id="IPR011006">
    <property type="entry name" value="CheY-like_superfamily"/>
</dbReference>
<dbReference type="SUPFAM" id="SSF47384">
    <property type="entry name" value="Homodimeric domain of signal transducing histidine kinase"/>
    <property type="match status" value="1"/>
</dbReference>
<dbReference type="InterPro" id="IPR005467">
    <property type="entry name" value="His_kinase_dom"/>
</dbReference>
<dbReference type="RefSeq" id="WP_091978983.1">
    <property type="nucleotide sequence ID" value="NZ_FOLO01000001.1"/>
</dbReference>
<dbReference type="CDD" id="cd17546">
    <property type="entry name" value="REC_hyHK_CKI1_RcsC-like"/>
    <property type="match status" value="1"/>
</dbReference>
<keyword evidence="5 9" id="KW-0418">Kinase</keyword>
<dbReference type="PRINTS" id="PR00344">
    <property type="entry name" value="BCTRLSENSOR"/>
</dbReference>
<feature type="modified residue" description="4-aspartylphosphate" evidence="6">
    <location>
        <position position="633"/>
    </location>
</feature>
<evidence type="ECO:0000256" key="1">
    <source>
        <dbReference type="ARBA" id="ARBA00000085"/>
    </source>
</evidence>
<evidence type="ECO:0000313" key="10">
    <source>
        <dbReference type="Proteomes" id="UP000198862"/>
    </source>
</evidence>
<reference evidence="9 10" key="1">
    <citation type="submission" date="2016-10" db="EMBL/GenBank/DDBJ databases">
        <authorList>
            <person name="de Groot N.N."/>
        </authorList>
    </citation>
    <scope>NUCLEOTIDE SEQUENCE [LARGE SCALE GENOMIC DNA]</scope>
    <source>
        <strain evidence="9 10">DSM 6059</strain>
    </source>
</reference>
<dbReference type="Pfam" id="PF00072">
    <property type="entry name" value="Response_reg"/>
    <property type="match status" value="1"/>
</dbReference>
<dbReference type="Proteomes" id="UP000198862">
    <property type="component" value="Unassembled WGS sequence"/>
</dbReference>
<feature type="domain" description="Response regulatory" evidence="8">
    <location>
        <begin position="584"/>
        <end position="700"/>
    </location>
</feature>
<feature type="domain" description="Response regulatory" evidence="8">
    <location>
        <begin position="22"/>
        <end position="146"/>
    </location>
</feature>
<dbReference type="Gene3D" id="1.10.287.130">
    <property type="match status" value="1"/>
</dbReference>
<dbReference type="Gene3D" id="3.30.565.10">
    <property type="entry name" value="Histidine kinase-like ATPase, C-terminal domain"/>
    <property type="match status" value="1"/>
</dbReference>
<dbReference type="Pfam" id="PF00512">
    <property type="entry name" value="HisKA"/>
    <property type="match status" value="1"/>
</dbReference>
<organism evidence="9 10">
    <name type="scientific">Pseudoalteromonas denitrificans DSM 6059</name>
    <dbReference type="NCBI Taxonomy" id="1123010"/>
    <lineage>
        <taxon>Bacteria</taxon>
        <taxon>Pseudomonadati</taxon>
        <taxon>Pseudomonadota</taxon>
        <taxon>Gammaproteobacteria</taxon>
        <taxon>Alteromonadales</taxon>
        <taxon>Pseudoalteromonadaceae</taxon>
        <taxon>Pseudoalteromonas</taxon>
    </lineage>
</organism>
<dbReference type="CDD" id="cd16922">
    <property type="entry name" value="HATPase_EvgS-ArcB-TorS-like"/>
    <property type="match status" value="1"/>
</dbReference>
<dbReference type="PANTHER" id="PTHR43047:SF64">
    <property type="entry name" value="HISTIDINE KINASE CONTAINING CHEY-HOMOLOGOUS RECEIVER DOMAIN AND PAS DOMAIN-RELATED"/>
    <property type="match status" value="1"/>
</dbReference>
<dbReference type="InterPro" id="IPR003594">
    <property type="entry name" value="HATPase_dom"/>
</dbReference>
<protein>
    <recommendedName>
        <fullName evidence="2">histidine kinase</fullName>
        <ecNumber evidence="2">2.7.13.3</ecNumber>
    </recommendedName>
</protein>
<dbReference type="Pfam" id="PF02518">
    <property type="entry name" value="HATPase_c"/>
    <property type="match status" value="1"/>
</dbReference>
<dbReference type="PROSITE" id="PS50110">
    <property type="entry name" value="RESPONSE_REGULATORY"/>
    <property type="match status" value="2"/>
</dbReference>
<dbReference type="AlphaFoldDB" id="A0A1I1E6J2"/>
<dbReference type="CDD" id="cd00082">
    <property type="entry name" value="HisKA"/>
    <property type="match status" value="1"/>
</dbReference>
<keyword evidence="3 6" id="KW-0597">Phosphoprotein</keyword>
<dbReference type="InterPro" id="IPR001789">
    <property type="entry name" value="Sig_transdc_resp-reg_receiver"/>
</dbReference>
<dbReference type="InterPro" id="IPR036097">
    <property type="entry name" value="HisK_dim/P_sf"/>
</dbReference>
<dbReference type="InterPro" id="IPR021800">
    <property type="entry name" value="DUF3369"/>
</dbReference>
<dbReference type="STRING" id="1123010.SAMN02745724_00224"/>
<feature type="domain" description="Histidine kinase" evidence="7">
    <location>
        <begin position="343"/>
        <end position="559"/>
    </location>
</feature>
<evidence type="ECO:0000256" key="2">
    <source>
        <dbReference type="ARBA" id="ARBA00012438"/>
    </source>
</evidence>
<dbReference type="SUPFAM" id="SSF55874">
    <property type="entry name" value="ATPase domain of HSP90 chaperone/DNA topoisomerase II/histidine kinase"/>
    <property type="match status" value="1"/>
</dbReference>
<accession>A0A1I1E6J2</accession>
<evidence type="ECO:0000256" key="6">
    <source>
        <dbReference type="PROSITE-ProRule" id="PRU00169"/>
    </source>
</evidence>
<dbReference type="GO" id="GO:0000155">
    <property type="term" value="F:phosphorelay sensor kinase activity"/>
    <property type="evidence" value="ECO:0007669"/>
    <property type="project" value="InterPro"/>
</dbReference>
<dbReference type="PROSITE" id="PS50109">
    <property type="entry name" value="HIS_KIN"/>
    <property type="match status" value="1"/>
</dbReference>
<sequence length="793" mass="89593">MTDTFLFVDEPEEVILDGEPWKILIVDDEPDIHEMTKLALGGVQYKNRSLTFLHCYSGEQAKKMLAEVENIAVILLDVVMETNHAGLEVAKYLREELNLNIVRIILRTGQPGTAPEADVIQNYDINDYKNKTELTYSKLQTSIISALRSYNDLSNSVSIHHALAKIKLCMEALLSVASSEAFFNVLALSLPTTLPLFSLHPKGSVEFGIIVVNSHEHHFIEQSDDFEINFNKHFSSFFKQVDEKHKNIFIETRSIHFIYKSDEDESILLLLNYSDIADIEEQNLLMSFSNDISILCSNVCLKESLAVINTNLESKVSERTFELMQATKRAEQASLAKSQFLSNMSHEIRTPMNAILGFTQLMKLANNITSDHSDTLDKIMKAGQHLLEIINDVLEISKIEAGAMTLKKSTFELVSLVNDINQMFLMRCKEQGLSWHFDNQLEHAEYVIGDQGKVRQILINLLSNAVKFTDEGEVSLILSEPENGVFQFEVLDTGPGISESELSTLFTIFTQGKAGEDKGGSGLGLVIALKQAKMMGGNLEVKSVLGKGSQFCFSTPLARSDVKTIPQIEKKLMRIRCKPKRKLRVLSVDDNPNNREVLAKLLHSCNIEVVEACNGKEAIERLESQVFDIAFIDLLMPVMRGDEAIEVIRKELKLDKLICIAISAFSLSHEVKHFYQIGFNQFIAKPYHFSEIFKCILQYFPDDFDSTYESNDDLLSTETTKEFVLTDFNISESVINQLRTSAEINRLSHVKSILADLELQEPENKPLAEHLLRFIDNYDMDGLILAIKEISYD</sequence>
<evidence type="ECO:0000313" key="9">
    <source>
        <dbReference type="EMBL" id="SFB82276.1"/>
    </source>
</evidence>
<keyword evidence="10" id="KW-1185">Reference proteome</keyword>
<evidence type="ECO:0000256" key="5">
    <source>
        <dbReference type="ARBA" id="ARBA00022777"/>
    </source>
</evidence>
<dbReference type="SMART" id="SM00387">
    <property type="entry name" value="HATPase_c"/>
    <property type="match status" value="1"/>
</dbReference>
<dbReference type="Pfam" id="PF11849">
    <property type="entry name" value="DUF3369"/>
    <property type="match status" value="1"/>
</dbReference>
<dbReference type="InterPro" id="IPR003661">
    <property type="entry name" value="HisK_dim/P_dom"/>
</dbReference>
<keyword evidence="4" id="KW-0808">Transferase</keyword>
<dbReference type="EMBL" id="FOLO01000001">
    <property type="protein sequence ID" value="SFB82276.1"/>
    <property type="molecule type" value="Genomic_DNA"/>
</dbReference>
<dbReference type="InterPro" id="IPR004358">
    <property type="entry name" value="Sig_transdc_His_kin-like_C"/>
</dbReference>
<dbReference type="SUPFAM" id="SSF52172">
    <property type="entry name" value="CheY-like"/>
    <property type="match status" value="2"/>
</dbReference>
<evidence type="ECO:0000259" key="7">
    <source>
        <dbReference type="PROSITE" id="PS50109"/>
    </source>
</evidence>
<dbReference type="SMART" id="SM00448">
    <property type="entry name" value="REC"/>
    <property type="match status" value="2"/>
</dbReference>
<dbReference type="PANTHER" id="PTHR43047">
    <property type="entry name" value="TWO-COMPONENT HISTIDINE PROTEIN KINASE"/>
    <property type="match status" value="1"/>
</dbReference>
<dbReference type="SMART" id="SM00388">
    <property type="entry name" value="HisKA"/>
    <property type="match status" value="1"/>
</dbReference>
<name>A0A1I1E6J2_9GAMM</name>
<evidence type="ECO:0000259" key="8">
    <source>
        <dbReference type="PROSITE" id="PS50110"/>
    </source>
</evidence>
<dbReference type="OrthoDB" id="9810730at2"/>
<comment type="catalytic activity">
    <reaction evidence="1">
        <text>ATP + protein L-histidine = ADP + protein N-phospho-L-histidine.</text>
        <dbReference type="EC" id="2.7.13.3"/>
    </reaction>
</comment>
<evidence type="ECO:0000256" key="3">
    <source>
        <dbReference type="ARBA" id="ARBA00022553"/>
    </source>
</evidence>
<gene>
    <name evidence="9" type="ORF">SAMN02745724_00224</name>
</gene>
<dbReference type="InterPro" id="IPR036890">
    <property type="entry name" value="HATPase_C_sf"/>
</dbReference>
<feature type="modified residue" description="4-aspartylphosphate" evidence="6">
    <location>
        <position position="77"/>
    </location>
</feature>
<dbReference type="EC" id="2.7.13.3" evidence="2"/>
<proteinExistence type="predicted"/>